<keyword evidence="2" id="KW-1133">Transmembrane helix</keyword>
<keyword evidence="4" id="KW-1185">Reference proteome</keyword>
<evidence type="ECO:0000256" key="2">
    <source>
        <dbReference type="SAM" id="Phobius"/>
    </source>
</evidence>
<accession>A0AAD6Y309</accession>
<gene>
    <name evidence="3" type="ORF">GGX14DRAFT_573179</name>
</gene>
<feature type="region of interest" description="Disordered" evidence="1">
    <location>
        <begin position="1"/>
        <end position="32"/>
    </location>
</feature>
<feature type="compositionally biased region" description="Low complexity" evidence="1">
    <location>
        <begin position="10"/>
        <end position="25"/>
    </location>
</feature>
<dbReference type="Proteomes" id="UP001219525">
    <property type="component" value="Unassembled WGS sequence"/>
</dbReference>
<proteinExistence type="predicted"/>
<comment type="caution">
    <text evidence="3">The sequence shown here is derived from an EMBL/GenBank/DDBJ whole genome shotgun (WGS) entry which is preliminary data.</text>
</comment>
<name>A0AAD6Y309_9AGAR</name>
<sequence length="121" mass="13067">MAAQDPSRDPSPTAARPRAQSSASPGHVTDSRQLRAGHLETLHLAILCPAILHHLNGFCDSSLLVGLFVGLLLLRRTCRTHHGRLSVSEREDEKHATATGAVALMGTESHFDVQKAVLIDF</sequence>
<protein>
    <submittedName>
        <fullName evidence="3">Uncharacterized protein</fullName>
    </submittedName>
</protein>
<dbReference type="EMBL" id="JARJCW010000071">
    <property type="protein sequence ID" value="KAJ7198736.1"/>
    <property type="molecule type" value="Genomic_DNA"/>
</dbReference>
<evidence type="ECO:0000313" key="4">
    <source>
        <dbReference type="Proteomes" id="UP001219525"/>
    </source>
</evidence>
<evidence type="ECO:0000313" key="3">
    <source>
        <dbReference type="EMBL" id="KAJ7198736.1"/>
    </source>
</evidence>
<organism evidence="3 4">
    <name type="scientific">Mycena pura</name>
    <dbReference type="NCBI Taxonomy" id="153505"/>
    <lineage>
        <taxon>Eukaryota</taxon>
        <taxon>Fungi</taxon>
        <taxon>Dikarya</taxon>
        <taxon>Basidiomycota</taxon>
        <taxon>Agaricomycotina</taxon>
        <taxon>Agaricomycetes</taxon>
        <taxon>Agaricomycetidae</taxon>
        <taxon>Agaricales</taxon>
        <taxon>Marasmiineae</taxon>
        <taxon>Mycenaceae</taxon>
        <taxon>Mycena</taxon>
    </lineage>
</organism>
<feature type="transmembrane region" description="Helical" evidence="2">
    <location>
        <begin position="51"/>
        <end position="74"/>
    </location>
</feature>
<keyword evidence="2" id="KW-0472">Membrane</keyword>
<dbReference type="AlphaFoldDB" id="A0AAD6Y309"/>
<evidence type="ECO:0000256" key="1">
    <source>
        <dbReference type="SAM" id="MobiDB-lite"/>
    </source>
</evidence>
<keyword evidence="2" id="KW-0812">Transmembrane</keyword>
<reference evidence="3" key="1">
    <citation type="submission" date="2023-03" db="EMBL/GenBank/DDBJ databases">
        <title>Massive genome expansion in bonnet fungi (Mycena s.s.) driven by repeated elements and novel gene families across ecological guilds.</title>
        <authorList>
            <consortium name="Lawrence Berkeley National Laboratory"/>
            <person name="Harder C.B."/>
            <person name="Miyauchi S."/>
            <person name="Viragh M."/>
            <person name="Kuo A."/>
            <person name="Thoen E."/>
            <person name="Andreopoulos B."/>
            <person name="Lu D."/>
            <person name="Skrede I."/>
            <person name="Drula E."/>
            <person name="Henrissat B."/>
            <person name="Morin E."/>
            <person name="Kohler A."/>
            <person name="Barry K."/>
            <person name="LaButti K."/>
            <person name="Morin E."/>
            <person name="Salamov A."/>
            <person name="Lipzen A."/>
            <person name="Mereny Z."/>
            <person name="Hegedus B."/>
            <person name="Baldrian P."/>
            <person name="Stursova M."/>
            <person name="Weitz H."/>
            <person name="Taylor A."/>
            <person name="Grigoriev I.V."/>
            <person name="Nagy L.G."/>
            <person name="Martin F."/>
            <person name="Kauserud H."/>
        </authorList>
    </citation>
    <scope>NUCLEOTIDE SEQUENCE</scope>
    <source>
        <strain evidence="3">9144</strain>
    </source>
</reference>